<organism evidence="2 3">
    <name type="scientific">Paraburkholderia unamae</name>
    <dbReference type="NCBI Taxonomy" id="219649"/>
    <lineage>
        <taxon>Bacteria</taxon>
        <taxon>Pseudomonadati</taxon>
        <taxon>Pseudomonadota</taxon>
        <taxon>Betaproteobacteria</taxon>
        <taxon>Burkholderiales</taxon>
        <taxon>Burkholderiaceae</taxon>
        <taxon>Paraburkholderia</taxon>
    </lineage>
</organism>
<feature type="transmembrane region" description="Helical" evidence="1">
    <location>
        <begin position="184"/>
        <end position="206"/>
    </location>
</feature>
<comment type="caution">
    <text evidence="2">The sequence shown here is derived from an EMBL/GenBank/DDBJ whole genome shotgun (WGS) entry which is preliminary data.</text>
</comment>
<dbReference type="Pfam" id="PF03596">
    <property type="entry name" value="Cad"/>
    <property type="match status" value="1"/>
</dbReference>
<dbReference type="EMBL" id="QEOB01000010">
    <property type="protein sequence ID" value="PVX81610.1"/>
    <property type="molecule type" value="Genomic_DNA"/>
</dbReference>
<feature type="transmembrane region" description="Helical" evidence="1">
    <location>
        <begin position="125"/>
        <end position="145"/>
    </location>
</feature>
<name>A0ABX5KPH7_9BURK</name>
<keyword evidence="1" id="KW-0812">Transmembrane</keyword>
<dbReference type="RefSeq" id="WP_116611937.1">
    <property type="nucleotide sequence ID" value="NZ_QEOB01000010.1"/>
</dbReference>
<accession>A0ABX5KPH7</accession>
<dbReference type="InterPro" id="IPR004676">
    <property type="entry name" value="Cd-R_transporter"/>
</dbReference>
<feature type="transmembrane region" description="Helical" evidence="1">
    <location>
        <begin position="151"/>
        <end position="172"/>
    </location>
</feature>
<sequence>MTAWSVPAVTAGMTLSILLAFVTSSIDDFVLLVCLYAERRVPAREVTVAKLACAALSLGLALACASACLALPLPVSRAVGLVPLALGIKRLAERRSAPQGVCAEPEPERSGTHAERAVRRFARCLFILLAASLDNIALYIPLFAQGSRGEAALACAVVMPMTLLLCTAALVSSRLRVPLRARRLRLDAVVPYLMIYIGIKALAASLL</sequence>
<dbReference type="Proteomes" id="UP000245712">
    <property type="component" value="Unassembled WGS sequence"/>
</dbReference>
<keyword evidence="1" id="KW-1133">Transmembrane helix</keyword>
<proteinExistence type="predicted"/>
<evidence type="ECO:0000313" key="2">
    <source>
        <dbReference type="EMBL" id="PVX81610.1"/>
    </source>
</evidence>
<protein>
    <submittedName>
        <fullName evidence="2">Cadmium resistance protein CadD (Predicted permease)</fullName>
    </submittedName>
</protein>
<evidence type="ECO:0000256" key="1">
    <source>
        <dbReference type="SAM" id="Phobius"/>
    </source>
</evidence>
<evidence type="ECO:0000313" key="3">
    <source>
        <dbReference type="Proteomes" id="UP000245712"/>
    </source>
</evidence>
<keyword evidence="1" id="KW-0472">Membrane</keyword>
<gene>
    <name evidence="2" type="ORF">C7402_11014</name>
</gene>
<reference evidence="2 3" key="1">
    <citation type="submission" date="2018-05" db="EMBL/GenBank/DDBJ databases">
        <title>Genomic Encyclopedia of Type Strains, Phase IV (KMG-V): Genome sequencing to study the core and pangenomes of soil and plant-associated prokaryotes.</title>
        <authorList>
            <person name="Whitman W."/>
        </authorList>
    </citation>
    <scope>NUCLEOTIDE SEQUENCE [LARGE SCALE GENOMIC DNA]</scope>
    <source>
        <strain evidence="2 3">SCZa-39</strain>
    </source>
</reference>
<keyword evidence="3" id="KW-1185">Reference proteome</keyword>